<evidence type="ECO:0000313" key="7">
    <source>
        <dbReference type="EMBL" id="KAK6542295.1"/>
    </source>
</evidence>
<accession>A0AAV9XKH6</accession>
<dbReference type="SUPFAM" id="SSF48371">
    <property type="entry name" value="ARM repeat"/>
    <property type="match status" value="1"/>
</dbReference>
<evidence type="ECO:0000256" key="2">
    <source>
        <dbReference type="ARBA" id="ARBA00010511"/>
    </source>
</evidence>
<proteinExistence type="inferred from homology"/>
<dbReference type="InterPro" id="IPR011989">
    <property type="entry name" value="ARM-like"/>
</dbReference>
<dbReference type="AlphaFoldDB" id="A0AAV9XKH6"/>
<dbReference type="EMBL" id="JAVHJO010000002">
    <property type="protein sequence ID" value="KAK6542295.1"/>
    <property type="molecule type" value="Genomic_DNA"/>
</dbReference>
<protein>
    <recommendedName>
        <fullName evidence="3">Pre-rRNA-processing protein RIX1</fullName>
    </recommendedName>
</protein>
<feature type="domain" description="Pre-rRNA-processing protein RIX1 N-terminal" evidence="6">
    <location>
        <begin position="54"/>
        <end position="209"/>
    </location>
</feature>
<dbReference type="InterPro" id="IPR012583">
    <property type="entry name" value="RIX1_N"/>
</dbReference>
<sequence>MERLITSQLSTVTGALSDGDDGLHNRIELVLDLIYSGHLLEDAYTYVASGGGHHAAEISSLLHKLKTRISSLLSSKTPQARWVGVCLVKAGIETSASFLQIVAVWMPMLLKLVVAKPENVTNERAVAVLTRIFILTSSKPALTRELTSPHLPTFCQHLISQSLSRDDNTLLVALQSICQILKYHPSTFRPHHQKALDLVRSILFSEDDKNYPPQIIQTATLVYVSLIKCSQAKSQGEEWVKLFKETISTTDQTCDVLFESIIEEKDADKQVRQIPSSEVNHLLSPQRIGVKRVRMLIGVLEALLSQSIQSSPPPSIPLSPLISLLDRLFAVHSSTKPNPSAAPSTYHLLLSSYPTILQSVLSLVGALVSRVSSYSPSLTLQFLHPLSFSFATSKHHSPLRTQIFDTLSLLLVQIGRSLSQKDVQPLIETISTACEDIIPPPPPVIITKEPATTPSSMLLTQPTGGSTYRKRKAPTPQNKANTPAASSMHADQFLKPTSSTATIAQDSPLVSAAKRLLTTVILNLQSTAIPSETRSKIDRTMVLSAYTPGLLAAVLYPASKKRGASLLPHLMAVHSRDANATSSRSDDILLNMAIEGTLHPRLQVVKPMNPNLSDDKSSILSSPIEGRFWAGSPLQGTTSLDELISTSQPEADITMSAAAPLDDTTSYPEPPPAPVPHHAKLPVSPKATAVPLPPPSAPPATTSGQQPGGAMSPPSIPSTIPRNGSVGSNGSVVSNGDRMFMPMPSPGRGVHAALPPSPLRQSMSIFEEDDSGKVIGREGKRLKIDDARSPLGMGVLNSGVGESDDEDEDDDGGEIPEIVMDSGEE</sequence>
<organism evidence="7 8">
    <name type="scientific">Orbilia ellipsospora</name>
    <dbReference type="NCBI Taxonomy" id="2528407"/>
    <lineage>
        <taxon>Eukaryota</taxon>
        <taxon>Fungi</taxon>
        <taxon>Dikarya</taxon>
        <taxon>Ascomycota</taxon>
        <taxon>Pezizomycotina</taxon>
        <taxon>Orbiliomycetes</taxon>
        <taxon>Orbiliales</taxon>
        <taxon>Orbiliaceae</taxon>
        <taxon>Orbilia</taxon>
    </lineage>
</organism>
<dbReference type="GO" id="GO:0005634">
    <property type="term" value="C:nucleus"/>
    <property type="evidence" value="ECO:0007669"/>
    <property type="project" value="UniProtKB-SubCell"/>
</dbReference>
<feature type="compositionally biased region" description="Polar residues" evidence="5">
    <location>
        <begin position="455"/>
        <end position="466"/>
    </location>
</feature>
<feature type="compositionally biased region" description="Polar residues" evidence="5">
    <location>
        <begin position="475"/>
        <end position="485"/>
    </location>
</feature>
<name>A0AAV9XKH6_9PEZI</name>
<comment type="similarity">
    <text evidence="2">Belongs to the RIX1/PELP1 family.</text>
</comment>
<dbReference type="PANTHER" id="PTHR34105:SF1">
    <property type="entry name" value="PROLINE-, GLUTAMIC ACID- AND LEUCINE-RICH PROTEIN 1"/>
    <property type="match status" value="1"/>
</dbReference>
<feature type="region of interest" description="Disordered" evidence="5">
    <location>
        <begin position="765"/>
        <end position="825"/>
    </location>
</feature>
<dbReference type="GO" id="GO:0006364">
    <property type="term" value="P:rRNA processing"/>
    <property type="evidence" value="ECO:0007669"/>
    <property type="project" value="TreeGrafter"/>
</dbReference>
<evidence type="ECO:0000256" key="5">
    <source>
        <dbReference type="SAM" id="MobiDB-lite"/>
    </source>
</evidence>
<evidence type="ECO:0000313" key="8">
    <source>
        <dbReference type="Proteomes" id="UP001365542"/>
    </source>
</evidence>
<gene>
    <name evidence="7" type="ORF">TWF694_006255</name>
</gene>
<comment type="caution">
    <text evidence="7">The sequence shown here is derived from an EMBL/GenBank/DDBJ whole genome shotgun (WGS) entry which is preliminary data.</text>
</comment>
<feature type="region of interest" description="Disordered" evidence="5">
    <location>
        <begin position="455"/>
        <end position="488"/>
    </location>
</feature>
<dbReference type="Gene3D" id="1.25.10.10">
    <property type="entry name" value="Leucine-rich Repeat Variant"/>
    <property type="match status" value="1"/>
</dbReference>
<dbReference type="PANTHER" id="PTHR34105">
    <property type="entry name" value="PROLINE-, GLUTAMIC ACID- AND LEUCINE-RICH PROTEIN 1"/>
    <property type="match status" value="1"/>
</dbReference>
<dbReference type="InterPro" id="IPR016024">
    <property type="entry name" value="ARM-type_fold"/>
</dbReference>
<feature type="region of interest" description="Disordered" evidence="5">
    <location>
        <begin position="661"/>
        <end position="737"/>
    </location>
</feature>
<evidence type="ECO:0000256" key="4">
    <source>
        <dbReference type="ARBA" id="ARBA00023242"/>
    </source>
</evidence>
<feature type="compositionally biased region" description="Low complexity" evidence="5">
    <location>
        <begin position="723"/>
        <end position="736"/>
    </location>
</feature>
<evidence type="ECO:0000256" key="3">
    <source>
        <dbReference type="ARBA" id="ARBA00021502"/>
    </source>
</evidence>
<evidence type="ECO:0000259" key="6">
    <source>
        <dbReference type="Pfam" id="PF08167"/>
    </source>
</evidence>
<evidence type="ECO:0000256" key="1">
    <source>
        <dbReference type="ARBA" id="ARBA00004123"/>
    </source>
</evidence>
<feature type="compositionally biased region" description="Low complexity" evidence="5">
    <location>
        <begin position="681"/>
        <end position="690"/>
    </location>
</feature>
<keyword evidence="4" id="KW-0539">Nucleus</keyword>
<reference evidence="7 8" key="1">
    <citation type="submission" date="2019-10" db="EMBL/GenBank/DDBJ databases">
        <authorList>
            <person name="Palmer J.M."/>
        </authorList>
    </citation>
    <scope>NUCLEOTIDE SEQUENCE [LARGE SCALE GENOMIC DNA]</scope>
    <source>
        <strain evidence="7 8">TWF694</strain>
    </source>
</reference>
<dbReference type="Pfam" id="PF08167">
    <property type="entry name" value="RIX1"/>
    <property type="match status" value="1"/>
</dbReference>
<comment type="subcellular location">
    <subcellularLocation>
        <location evidence="1">Nucleus</location>
    </subcellularLocation>
</comment>
<feature type="compositionally biased region" description="Acidic residues" evidence="5">
    <location>
        <begin position="802"/>
        <end position="814"/>
    </location>
</feature>
<feature type="compositionally biased region" description="Basic and acidic residues" evidence="5">
    <location>
        <begin position="771"/>
        <end position="788"/>
    </location>
</feature>
<keyword evidence="8" id="KW-1185">Reference proteome</keyword>
<dbReference type="Proteomes" id="UP001365542">
    <property type="component" value="Unassembled WGS sequence"/>
</dbReference>